<name>A0ABQ7ER67_BRACR</name>
<dbReference type="Gene3D" id="3.80.10.10">
    <property type="entry name" value="Ribonuclease Inhibitor"/>
    <property type="match status" value="1"/>
</dbReference>
<proteinExistence type="predicted"/>
<comment type="caution">
    <text evidence="1">The sequence shown here is derived from an EMBL/GenBank/DDBJ whole genome shotgun (WGS) entry which is preliminary data.</text>
</comment>
<dbReference type="Proteomes" id="UP000266723">
    <property type="component" value="Unassembled WGS sequence"/>
</dbReference>
<gene>
    <name evidence="1" type="ORF">DY000_02051516</name>
</gene>
<accession>A0ABQ7ER67</accession>
<organism evidence="1 2">
    <name type="scientific">Brassica cretica</name>
    <name type="common">Mustard</name>
    <dbReference type="NCBI Taxonomy" id="69181"/>
    <lineage>
        <taxon>Eukaryota</taxon>
        <taxon>Viridiplantae</taxon>
        <taxon>Streptophyta</taxon>
        <taxon>Embryophyta</taxon>
        <taxon>Tracheophyta</taxon>
        <taxon>Spermatophyta</taxon>
        <taxon>Magnoliopsida</taxon>
        <taxon>eudicotyledons</taxon>
        <taxon>Gunneridae</taxon>
        <taxon>Pentapetalae</taxon>
        <taxon>rosids</taxon>
        <taxon>malvids</taxon>
        <taxon>Brassicales</taxon>
        <taxon>Brassicaceae</taxon>
        <taxon>Brassiceae</taxon>
        <taxon>Brassica</taxon>
    </lineage>
</organism>
<dbReference type="PANTHER" id="PTHR21402:SF12">
    <property type="entry name" value="CHHC U11-48K-TYPE DOMAIN-CONTAINING PROTEIN"/>
    <property type="match status" value="1"/>
</dbReference>
<protein>
    <submittedName>
        <fullName evidence="1">Uncharacterized protein</fullName>
    </submittedName>
</protein>
<sequence length="496" mass="56770">MLELPCEPELNNGDGDICFSLDDVTDFGNNFFYNDCSGVVNFSELDYKTQRFTLPGVLLVECSELEGSSVLEKSLGLLPSDVCAIKSEIGGWRDCSSFYSFSLCSILSSEAIETSELRTWILVNSTRYGVIIDIDMRDPVLFLFRLSMAAAVAALYERSMLEGKMRAIRYAQPLTRYQRVAEHGVMTAKAVEERKGRSNYRPIIDHDGRQRVSNQDMNKMKTREELLAEERDYKRRRMSYRGRKVKRTPRQVLRDIIEEFTEEVKLAGNAITLLKLKVLPTNVKLQSLSSLDLSSCTQLRTFPEISTSIRYLNLSDTAIEEVPSSIWSWSRLLELNLEDCRSLRVFHSFPDNIEELDSDLSDTGTDFSGGDSETVPRLRINLKGYQLPAILGSKEHLYFLESSISLNLPETDVNFSELRFEFNIAGTYWDVKGFAIQFWEDPDVDDDLVCCDDTYNEEIADIKIEKFNMPEQCFCNSMVEEYREQKGACVRVAAYR</sequence>
<dbReference type="SUPFAM" id="SSF52058">
    <property type="entry name" value="L domain-like"/>
    <property type="match status" value="1"/>
</dbReference>
<dbReference type="InterPro" id="IPR032675">
    <property type="entry name" value="LRR_dom_sf"/>
</dbReference>
<keyword evidence="2" id="KW-1185">Reference proteome</keyword>
<evidence type="ECO:0000313" key="2">
    <source>
        <dbReference type="Proteomes" id="UP000266723"/>
    </source>
</evidence>
<reference evidence="1 2" key="1">
    <citation type="journal article" date="2020" name="BMC Genomics">
        <title>Intraspecific diversification of the crop wild relative Brassica cretica Lam. using demographic model selection.</title>
        <authorList>
            <person name="Kioukis A."/>
            <person name="Michalopoulou V.A."/>
            <person name="Briers L."/>
            <person name="Pirintsos S."/>
            <person name="Studholme D.J."/>
            <person name="Pavlidis P."/>
            <person name="Sarris P.F."/>
        </authorList>
    </citation>
    <scope>NUCLEOTIDE SEQUENCE [LARGE SCALE GENOMIC DNA]</scope>
    <source>
        <strain evidence="2">cv. PFS-1207/04</strain>
    </source>
</reference>
<dbReference type="InterPro" id="IPR051591">
    <property type="entry name" value="UPF0224_FAM112_RNA_Proc"/>
</dbReference>
<evidence type="ECO:0000313" key="1">
    <source>
        <dbReference type="EMBL" id="KAF3606052.1"/>
    </source>
</evidence>
<dbReference type="EMBL" id="QGKV02000297">
    <property type="protein sequence ID" value="KAF3606052.1"/>
    <property type="molecule type" value="Genomic_DNA"/>
</dbReference>
<dbReference type="PANTHER" id="PTHR21402">
    <property type="entry name" value="GAMETOCYTE SPECIFIC FACTOR 1-RELATED"/>
    <property type="match status" value="1"/>
</dbReference>